<keyword evidence="14" id="KW-0472">Membrane</keyword>
<dbReference type="EC" id="1.14.17.3" evidence="4"/>
<dbReference type="PROSITE" id="PS00084">
    <property type="entry name" value="CU2_MONOOXYGENASE_1"/>
    <property type="match status" value="1"/>
</dbReference>
<evidence type="ECO:0000256" key="5">
    <source>
        <dbReference type="ARBA" id="ARBA00022525"/>
    </source>
</evidence>
<comment type="similarity">
    <text evidence="3">Belongs to the copper type II ascorbate-dependent monooxygenase family.</text>
</comment>
<dbReference type="GO" id="GO:0004504">
    <property type="term" value="F:peptidylglycine monooxygenase activity"/>
    <property type="evidence" value="ECO:0007669"/>
    <property type="project" value="UniProtKB-EC"/>
</dbReference>
<dbReference type="InterPro" id="IPR000323">
    <property type="entry name" value="Cu2_ascorb_mOase_N"/>
</dbReference>
<dbReference type="InterPro" id="IPR020611">
    <property type="entry name" value="Cu2_ascorb_mOase_CS-1"/>
</dbReference>
<keyword evidence="16" id="KW-0325">Glycoprotein</keyword>
<gene>
    <name evidence="25" type="ORF">ABEB36_011460</name>
</gene>
<evidence type="ECO:0000259" key="24">
    <source>
        <dbReference type="Pfam" id="PF03712"/>
    </source>
</evidence>
<keyword evidence="8 22" id="KW-0732">Signal</keyword>
<evidence type="ECO:0000256" key="10">
    <source>
        <dbReference type="ARBA" id="ARBA00022989"/>
    </source>
</evidence>
<protein>
    <recommendedName>
        <fullName evidence="4">peptidylglycine monooxygenase</fullName>
        <ecNumber evidence="4">1.14.17.3</ecNumber>
    </recommendedName>
</protein>
<dbReference type="GO" id="GO:0046872">
    <property type="term" value="F:metal ion binding"/>
    <property type="evidence" value="ECO:0007669"/>
    <property type="project" value="UniProtKB-KW"/>
</dbReference>
<evidence type="ECO:0000256" key="21">
    <source>
        <dbReference type="PIRSR" id="PIRSR600720-3"/>
    </source>
</evidence>
<comment type="cofactor">
    <cofactor evidence="20">
        <name>Cu(2+)</name>
        <dbReference type="ChEBI" id="CHEBI:29036"/>
    </cofactor>
    <text evidence="20">Binds 2 Cu(2+) ions per subunit.</text>
</comment>
<comment type="catalytic activity">
    <reaction evidence="19">
        <text>a [peptide]-C-terminal glycine + 2 L-ascorbate + O2 = a [peptide]-C-terminal (2S)-2-hydroxyglycine + 2 monodehydro-L-ascorbate radical + H2O</text>
        <dbReference type="Rhea" id="RHEA:21452"/>
        <dbReference type="Rhea" id="RHEA-COMP:13486"/>
        <dbReference type="Rhea" id="RHEA-COMP:15321"/>
        <dbReference type="ChEBI" id="CHEBI:15377"/>
        <dbReference type="ChEBI" id="CHEBI:15379"/>
        <dbReference type="ChEBI" id="CHEBI:38290"/>
        <dbReference type="ChEBI" id="CHEBI:59513"/>
        <dbReference type="ChEBI" id="CHEBI:137000"/>
        <dbReference type="ChEBI" id="CHEBI:142768"/>
        <dbReference type="EC" id="1.14.17.3"/>
    </reaction>
</comment>
<dbReference type="InterPro" id="IPR014783">
    <property type="entry name" value="Cu2_ascorb_mOase_CS-2"/>
</dbReference>
<evidence type="ECO:0000259" key="23">
    <source>
        <dbReference type="Pfam" id="PF01082"/>
    </source>
</evidence>
<evidence type="ECO:0000313" key="26">
    <source>
        <dbReference type="Proteomes" id="UP001566132"/>
    </source>
</evidence>
<name>A0ABD1EID7_HYPHA</name>
<evidence type="ECO:0000256" key="3">
    <source>
        <dbReference type="ARBA" id="ARBA00010676"/>
    </source>
</evidence>
<dbReference type="Gene3D" id="2.60.120.230">
    <property type="match status" value="1"/>
</dbReference>
<feature type="domain" description="Copper type II ascorbate-dependent monooxygenase C-terminal" evidence="24">
    <location>
        <begin position="179"/>
        <end position="325"/>
    </location>
</feature>
<evidence type="ECO:0000256" key="20">
    <source>
        <dbReference type="PIRSR" id="PIRSR600720-2"/>
    </source>
</evidence>
<keyword evidence="9" id="KW-0862">Zinc</keyword>
<keyword evidence="11" id="KW-0560">Oxidoreductase</keyword>
<dbReference type="Pfam" id="PF03712">
    <property type="entry name" value="Cu2_monoox_C"/>
    <property type="match status" value="1"/>
</dbReference>
<evidence type="ECO:0000256" key="1">
    <source>
        <dbReference type="ARBA" id="ARBA00004541"/>
    </source>
</evidence>
<evidence type="ECO:0000256" key="2">
    <source>
        <dbReference type="ARBA" id="ARBA00004613"/>
    </source>
</evidence>
<proteinExistence type="inferred from homology"/>
<evidence type="ECO:0000256" key="9">
    <source>
        <dbReference type="ARBA" id="ARBA00022833"/>
    </source>
</evidence>
<evidence type="ECO:0000256" key="15">
    <source>
        <dbReference type="ARBA" id="ARBA00023157"/>
    </source>
</evidence>
<comment type="subcellular location">
    <subcellularLocation>
        <location evidence="1">Cytoplasmic vesicle</location>
    </subcellularLocation>
    <subcellularLocation>
        <location evidence="18">Endomembrane system</location>
        <topology evidence="18">Single-pass membrane protein</topology>
    </subcellularLocation>
    <subcellularLocation>
        <location evidence="2">Secreted</location>
    </subcellularLocation>
</comment>
<keyword evidence="5" id="KW-0964">Secreted</keyword>
<keyword evidence="10" id="KW-1133">Transmembrane helix</keyword>
<evidence type="ECO:0000256" key="11">
    <source>
        <dbReference type="ARBA" id="ARBA00023002"/>
    </source>
</evidence>
<dbReference type="Gene3D" id="2.60.120.310">
    <property type="entry name" value="Copper type II, ascorbate-dependent monooxygenase, N-terminal domain"/>
    <property type="match status" value="1"/>
</dbReference>
<feature type="chain" id="PRO_5044864815" description="peptidylglycine monooxygenase" evidence="22">
    <location>
        <begin position="25"/>
        <end position="342"/>
    </location>
</feature>
<dbReference type="PANTHER" id="PTHR10680:SF14">
    <property type="entry name" value="PEPTIDYL-GLYCINE ALPHA-AMIDATING MONOOXYGENASE"/>
    <property type="match status" value="1"/>
</dbReference>
<evidence type="ECO:0000256" key="6">
    <source>
        <dbReference type="ARBA" id="ARBA00022692"/>
    </source>
</evidence>
<evidence type="ECO:0000256" key="18">
    <source>
        <dbReference type="ARBA" id="ARBA00037847"/>
    </source>
</evidence>
<feature type="binding site" evidence="20">
    <location>
        <position position="220"/>
    </location>
    <ligand>
        <name>Cu(2+)</name>
        <dbReference type="ChEBI" id="CHEBI:29036"/>
        <label>1</label>
        <note>catalytic</note>
    </ligand>
</feature>
<dbReference type="GO" id="GO:0005576">
    <property type="term" value="C:extracellular region"/>
    <property type="evidence" value="ECO:0007669"/>
    <property type="project" value="UniProtKB-SubCell"/>
</dbReference>
<evidence type="ECO:0000256" key="16">
    <source>
        <dbReference type="ARBA" id="ARBA00023180"/>
    </source>
</evidence>
<keyword evidence="7 20" id="KW-0479">Metal-binding</keyword>
<feature type="binding site" evidence="20">
    <location>
        <position position="74"/>
    </location>
    <ligand>
        <name>Cu(2+)</name>
        <dbReference type="ChEBI" id="CHEBI:29036"/>
        <label>1</label>
        <note>catalytic</note>
    </ligand>
</feature>
<dbReference type="GO" id="GO:0031410">
    <property type="term" value="C:cytoplasmic vesicle"/>
    <property type="evidence" value="ECO:0007669"/>
    <property type="project" value="UniProtKB-SubCell"/>
</dbReference>
<feature type="binding site" evidence="20">
    <location>
        <position position="218"/>
    </location>
    <ligand>
        <name>Cu(2+)</name>
        <dbReference type="ChEBI" id="CHEBI:29036"/>
        <label>1</label>
        <note>catalytic</note>
    </ligand>
</feature>
<dbReference type="FunFam" id="2.60.120.310:FF:000005">
    <property type="entry name" value="Peptidylglycine alpha-hydroxylating monooxygenase"/>
    <property type="match status" value="1"/>
</dbReference>
<evidence type="ECO:0000256" key="19">
    <source>
        <dbReference type="ARBA" id="ARBA00048431"/>
    </source>
</evidence>
<feature type="disulfide bond" evidence="21">
    <location>
        <begin position="80"/>
        <end position="110"/>
    </location>
</feature>
<evidence type="ECO:0000256" key="4">
    <source>
        <dbReference type="ARBA" id="ARBA00012689"/>
    </source>
</evidence>
<keyword evidence="17" id="KW-0968">Cytoplasmic vesicle</keyword>
<keyword evidence="6" id="KW-0812">Transmembrane</keyword>
<keyword evidence="13" id="KW-0503">Monooxygenase</keyword>
<feature type="disulfide bond" evidence="21">
    <location>
        <begin position="273"/>
        <end position="295"/>
    </location>
</feature>
<dbReference type="Proteomes" id="UP001566132">
    <property type="component" value="Unassembled WGS sequence"/>
</dbReference>
<accession>A0ABD1EID7</accession>
<dbReference type="AlphaFoldDB" id="A0ABD1EID7"/>
<dbReference type="InterPro" id="IPR024548">
    <property type="entry name" value="Cu2_monoox_C"/>
</dbReference>
<dbReference type="FunFam" id="2.60.120.230:FF:000002">
    <property type="entry name" value="Peptidyl-glycine alpha-amidating monooxygenase B"/>
    <property type="match status" value="1"/>
</dbReference>
<keyword evidence="26" id="KW-1185">Reference proteome</keyword>
<sequence length="342" mass="39242">MVFGHMFSLLVFVVFLTFSKLSWCSDLRKYPFMMPDIHPYKDDFYVCTSMEMVPEKNFYIVGFQPNATMNVVHHMLLFGCSDIPTKEPYWDCGEMADSEPDGRLTKASPCQPGSHVIYAWARNAKTLQLPEDVGFLVGKDSPIKYLVLQIHYSKKFPSSQTDSSGLFLVYTERPQSKLAAVLLLVAGGRIPPKEITYMDVECRMTENKVLHPFAYRTHTHSLGRVVSGYRVTRENGMNHWHLLGKRDPLTPQMFYPVFDRTPIMQGDKIAARCTMDSSSRDRYTEIGQTNNDEMCNFYLMYYVKDGSPLEMTSCYDMGPPNSDWSKNSDLDHIPHEEASSLY</sequence>
<feature type="binding site" evidence="20">
    <location>
        <position position="294"/>
    </location>
    <ligand>
        <name>Cu(2+)</name>
        <dbReference type="ChEBI" id="CHEBI:29036"/>
        <label>1</label>
        <note>catalytic</note>
    </ligand>
</feature>
<evidence type="ECO:0000256" key="22">
    <source>
        <dbReference type="SAM" id="SignalP"/>
    </source>
</evidence>
<evidence type="ECO:0000256" key="13">
    <source>
        <dbReference type="ARBA" id="ARBA00023033"/>
    </source>
</evidence>
<keyword evidence="15 21" id="KW-1015">Disulfide bond</keyword>
<dbReference type="PRINTS" id="PR00790">
    <property type="entry name" value="PAMONOXGNASE"/>
</dbReference>
<reference evidence="25 26" key="1">
    <citation type="submission" date="2024-05" db="EMBL/GenBank/DDBJ databases">
        <title>Genetic variation in Jamaican populations of the coffee berry borer (Hypothenemus hampei).</title>
        <authorList>
            <person name="Errbii M."/>
            <person name="Myrie A."/>
        </authorList>
    </citation>
    <scope>NUCLEOTIDE SEQUENCE [LARGE SCALE GENOMIC DNA]</scope>
    <source>
        <strain evidence="25">JA-Hopewell-2020-01-JO</strain>
        <tissue evidence="25">Whole body</tissue>
    </source>
</reference>
<dbReference type="EMBL" id="JBDJPC010000008">
    <property type="protein sequence ID" value="KAL1493399.1"/>
    <property type="molecule type" value="Genomic_DNA"/>
</dbReference>
<evidence type="ECO:0000256" key="8">
    <source>
        <dbReference type="ARBA" id="ARBA00022729"/>
    </source>
</evidence>
<dbReference type="GO" id="GO:0012505">
    <property type="term" value="C:endomembrane system"/>
    <property type="evidence" value="ECO:0007669"/>
    <property type="project" value="UniProtKB-SubCell"/>
</dbReference>
<dbReference type="InterPro" id="IPR014784">
    <property type="entry name" value="Cu2_ascorb_mOase-like_C"/>
</dbReference>
<feature type="binding site" evidence="20">
    <location>
        <position position="151"/>
    </location>
    <ligand>
        <name>Cu(2+)</name>
        <dbReference type="ChEBI" id="CHEBI:29036"/>
        <label>1</label>
        <note>catalytic</note>
    </ligand>
</feature>
<feature type="signal peptide" evidence="22">
    <location>
        <begin position="1"/>
        <end position="24"/>
    </location>
</feature>
<feature type="disulfide bond" evidence="21">
    <location>
        <begin position="47"/>
        <end position="92"/>
    </location>
</feature>
<organism evidence="25 26">
    <name type="scientific">Hypothenemus hampei</name>
    <name type="common">Coffee berry borer</name>
    <dbReference type="NCBI Taxonomy" id="57062"/>
    <lineage>
        <taxon>Eukaryota</taxon>
        <taxon>Metazoa</taxon>
        <taxon>Ecdysozoa</taxon>
        <taxon>Arthropoda</taxon>
        <taxon>Hexapoda</taxon>
        <taxon>Insecta</taxon>
        <taxon>Pterygota</taxon>
        <taxon>Neoptera</taxon>
        <taxon>Endopterygota</taxon>
        <taxon>Coleoptera</taxon>
        <taxon>Polyphaga</taxon>
        <taxon>Cucujiformia</taxon>
        <taxon>Curculionidae</taxon>
        <taxon>Scolytinae</taxon>
        <taxon>Hypothenemus</taxon>
    </lineage>
</organism>
<feature type="domain" description="Copper type II ascorbate-dependent monooxygenase N-terminal" evidence="23">
    <location>
        <begin position="33"/>
        <end position="154"/>
    </location>
</feature>
<evidence type="ECO:0000256" key="14">
    <source>
        <dbReference type="ARBA" id="ARBA00023136"/>
    </source>
</evidence>
<comment type="caution">
    <text evidence="25">The sequence shown here is derived from an EMBL/GenBank/DDBJ whole genome shotgun (WGS) entry which is preliminary data.</text>
</comment>
<evidence type="ECO:0000313" key="25">
    <source>
        <dbReference type="EMBL" id="KAL1493399.1"/>
    </source>
</evidence>
<dbReference type="InterPro" id="IPR008977">
    <property type="entry name" value="PHM/PNGase_F_dom_sf"/>
</dbReference>
<dbReference type="PROSITE" id="PS00085">
    <property type="entry name" value="CU2_MONOOXYGENASE_2"/>
    <property type="match status" value="1"/>
</dbReference>
<dbReference type="Pfam" id="PF01082">
    <property type="entry name" value="Cu2_monooxygen"/>
    <property type="match status" value="1"/>
</dbReference>
<dbReference type="SUPFAM" id="SSF49742">
    <property type="entry name" value="PHM/PNGase F"/>
    <property type="match status" value="2"/>
</dbReference>
<evidence type="ECO:0000256" key="17">
    <source>
        <dbReference type="ARBA" id="ARBA00023329"/>
    </source>
</evidence>
<dbReference type="PANTHER" id="PTHR10680">
    <property type="entry name" value="PEPTIDYL-GLYCINE ALPHA-AMIDATING MONOOXYGENASE"/>
    <property type="match status" value="1"/>
</dbReference>
<dbReference type="InterPro" id="IPR036939">
    <property type="entry name" value="Cu2_ascorb_mOase_N_sf"/>
</dbReference>
<feature type="disulfide bond" evidence="21">
    <location>
        <begin position="202"/>
        <end position="314"/>
    </location>
</feature>
<evidence type="ECO:0000256" key="12">
    <source>
        <dbReference type="ARBA" id="ARBA00023008"/>
    </source>
</evidence>
<feature type="binding site" evidence="20">
    <location>
        <position position="73"/>
    </location>
    <ligand>
        <name>Cu(2+)</name>
        <dbReference type="ChEBI" id="CHEBI:29036"/>
        <label>1</label>
        <note>catalytic</note>
    </ligand>
</feature>
<keyword evidence="12 20" id="KW-0186">Copper</keyword>
<dbReference type="InterPro" id="IPR000720">
    <property type="entry name" value="PHM/PAL"/>
</dbReference>
<evidence type="ECO:0000256" key="7">
    <source>
        <dbReference type="ARBA" id="ARBA00022723"/>
    </source>
</evidence>